<dbReference type="EMBL" id="WEGH01000001">
    <property type="protein sequence ID" value="MQY03682.1"/>
    <property type="molecule type" value="Genomic_DNA"/>
</dbReference>
<proteinExistence type="predicted"/>
<accession>A0A7K0BS21</accession>
<dbReference type="RefSeq" id="WP_153531556.1">
    <property type="nucleotide sequence ID" value="NZ_WEGH01000001.1"/>
</dbReference>
<keyword evidence="2 4" id="KW-0808">Transferase</keyword>
<dbReference type="Pfam" id="PF13439">
    <property type="entry name" value="Glyco_transf_4"/>
    <property type="match status" value="1"/>
</dbReference>
<comment type="caution">
    <text evidence="4">The sequence shown here is derived from an EMBL/GenBank/DDBJ whole genome shotgun (WGS) entry which is preliminary data.</text>
</comment>
<organism evidence="4 5">
    <name type="scientific">Actinomadura macrotermitis</name>
    <dbReference type="NCBI Taxonomy" id="2585200"/>
    <lineage>
        <taxon>Bacteria</taxon>
        <taxon>Bacillati</taxon>
        <taxon>Actinomycetota</taxon>
        <taxon>Actinomycetes</taxon>
        <taxon>Streptosporangiales</taxon>
        <taxon>Thermomonosporaceae</taxon>
        <taxon>Actinomadura</taxon>
    </lineage>
</organism>
<dbReference type="Proteomes" id="UP000487268">
    <property type="component" value="Unassembled WGS sequence"/>
</dbReference>
<dbReference type="Pfam" id="PF13692">
    <property type="entry name" value="Glyco_trans_1_4"/>
    <property type="match status" value="1"/>
</dbReference>
<evidence type="ECO:0000256" key="1">
    <source>
        <dbReference type="ARBA" id="ARBA00022676"/>
    </source>
</evidence>
<keyword evidence="1 4" id="KW-0328">Glycosyltransferase</keyword>
<dbReference type="PANTHER" id="PTHR45947">
    <property type="entry name" value="SULFOQUINOVOSYL TRANSFERASE SQD2"/>
    <property type="match status" value="1"/>
</dbReference>
<feature type="domain" description="Glycosyltransferase subfamily 4-like N-terminal" evidence="3">
    <location>
        <begin position="15"/>
        <end position="175"/>
    </location>
</feature>
<name>A0A7K0BS21_9ACTN</name>
<gene>
    <name evidence="4" type="primary">epsD</name>
    <name evidence="4" type="ORF">ACRB68_17270</name>
</gene>
<sequence>MRPLRILHVSQPVEGGVAVYLAQAALDQQRRGWEVAVACPAAGGLPRRLAGHGIAHLPWEATRAPSPAALGEAAALGRIVQRVAPDVVHLHSAKAGLAGRLLPPRTPARIVFQPHGWSWLAASPAHAAASVRWERWAARRTDLLVCVGEGERELGVRHGVRGPLTVIRNGVDLTRFRYVPVTARRRAREELALPPDGPLAVCVGRVTRQKGQDVLLAAWPLVRRRCPDARLALVGDGDRLGPLRDRRPGPDGGDGVLFVPAVADTRPWLAAADVVTMPSRWEGLPLAALEAMATGRPLVASDIPGLAEVVGPATGGLVPPEDPEALADALAHRLLSPERAEREGMAAAEAATRFDAGVTLDRLAEATQSITAATAFAASLVQAGHA</sequence>
<dbReference type="AlphaFoldDB" id="A0A7K0BS21"/>
<protein>
    <submittedName>
        <fullName evidence="4">Putative glycosyltransferase EpsD</fullName>
        <ecNumber evidence="4">2.4.-.-</ecNumber>
    </submittedName>
</protein>
<dbReference type="InterPro" id="IPR050194">
    <property type="entry name" value="Glycosyltransferase_grp1"/>
</dbReference>
<evidence type="ECO:0000259" key="3">
    <source>
        <dbReference type="Pfam" id="PF13439"/>
    </source>
</evidence>
<reference evidence="4 5" key="1">
    <citation type="submission" date="2019-10" db="EMBL/GenBank/DDBJ databases">
        <title>Actinomadura rubteroloni sp. nov. and Actinomadura macrotermitis sp. nov., isolated from the gut of fungus growing-termite Macrotermes natalensis.</title>
        <authorList>
            <person name="Benndorf R."/>
            <person name="Martin K."/>
            <person name="Kuefner M."/>
            <person name="De Beer W."/>
            <person name="Kaster A.-K."/>
            <person name="Vollmers J."/>
            <person name="Poulsen M."/>
            <person name="Beemelmanns C."/>
        </authorList>
    </citation>
    <scope>NUCLEOTIDE SEQUENCE [LARGE SCALE GENOMIC DNA]</scope>
    <source>
        <strain evidence="4 5">RB68</strain>
    </source>
</reference>
<evidence type="ECO:0000313" key="4">
    <source>
        <dbReference type="EMBL" id="MQY03682.1"/>
    </source>
</evidence>
<dbReference type="Gene3D" id="3.40.50.2000">
    <property type="entry name" value="Glycogen Phosphorylase B"/>
    <property type="match status" value="2"/>
</dbReference>
<evidence type="ECO:0000256" key="2">
    <source>
        <dbReference type="ARBA" id="ARBA00022679"/>
    </source>
</evidence>
<dbReference type="InterPro" id="IPR028098">
    <property type="entry name" value="Glyco_trans_4-like_N"/>
</dbReference>
<dbReference type="SUPFAM" id="SSF53756">
    <property type="entry name" value="UDP-Glycosyltransferase/glycogen phosphorylase"/>
    <property type="match status" value="1"/>
</dbReference>
<dbReference type="GO" id="GO:0016758">
    <property type="term" value="F:hexosyltransferase activity"/>
    <property type="evidence" value="ECO:0007669"/>
    <property type="project" value="TreeGrafter"/>
</dbReference>
<dbReference type="OrthoDB" id="193659at2"/>
<dbReference type="GO" id="GO:1901137">
    <property type="term" value="P:carbohydrate derivative biosynthetic process"/>
    <property type="evidence" value="ECO:0007669"/>
    <property type="project" value="UniProtKB-ARBA"/>
</dbReference>
<dbReference type="PANTHER" id="PTHR45947:SF3">
    <property type="entry name" value="SULFOQUINOVOSYL TRANSFERASE SQD2"/>
    <property type="match status" value="1"/>
</dbReference>
<evidence type="ECO:0000313" key="5">
    <source>
        <dbReference type="Proteomes" id="UP000487268"/>
    </source>
</evidence>
<dbReference type="EC" id="2.4.-.-" evidence="4"/>
<keyword evidence="5" id="KW-1185">Reference proteome</keyword>